<gene>
    <name evidence="2" type="ORF">OG549_22705</name>
</gene>
<dbReference type="InterPro" id="IPR036390">
    <property type="entry name" value="WH_DNA-bd_sf"/>
</dbReference>
<dbReference type="Pfam" id="PF13730">
    <property type="entry name" value="HTH_36"/>
    <property type="match status" value="1"/>
</dbReference>
<dbReference type="AlphaFoldDB" id="A0AAU2V793"/>
<feature type="region of interest" description="Disordered" evidence="1">
    <location>
        <begin position="236"/>
        <end position="262"/>
    </location>
</feature>
<feature type="region of interest" description="Disordered" evidence="1">
    <location>
        <begin position="77"/>
        <end position="208"/>
    </location>
</feature>
<dbReference type="InterPro" id="IPR036388">
    <property type="entry name" value="WH-like_DNA-bd_sf"/>
</dbReference>
<proteinExistence type="predicted"/>
<evidence type="ECO:0000313" key="2">
    <source>
        <dbReference type="EMBL" id="WTW63237.1"/>
    </source>
</evidence>
<feature type="compositionally biased region" description="Low complexity" evidence="1">
    <location>
        <begin position="92"/>
        <end position="112"/>
    </location>
</feature>
<dbReference type="EMBL" id="CP108318">
    <property type="protein sequence ID" value="WTW63237.1"/>
    <property type="molecule type" value="Genomic_DNA"/>
</dbReference>
<organism evidence="2">
    <name type="scientific">Streptomyces sp. NBC_00003</name>
    <dbReference type="NCBI Taxonomy" id="2903608"/>
    <lineage>
        <taxon>Bacteria</taxon>
        <taxon>Bacillati</taxon>
        <taxon>Actinomycetota</taxon>
        <taxon>Actinomycetes</taxon>
        <taxon>Kitasatosporales</taxon>
        <taxon>Streptomycetaceae</taxon>
        <taxon>Streptomyces</taxon>
    </lineage>
</organism>
<protein>
    <submittedName>
        <fullName evidence="2">Helix-turn-helix domain-containing protein</fullName>
    </submittedName>
</protein>
<dbReference type="Gene3D" id="1.10.10.10">
    <property type="entry name" value="Winged helix-like DNA-binding domain superfamily/Winged helix DNA-binding domain"/>
    <property type="match status" value="1"/>
</dbReference>
<feature type="compositionally biased region" description="Basic and acidic residues" evidence="1">
    <location>
        <begin position="236"/>
        <end position="253"/>
    </location>
</feature>
<sequence>MSIEAISWAAKKRVPNSGAKFVLIALCNYADDQWSCFPGQKTLAEWTSMGERTVRRHLDWLEEKGYVVSEPRFSNGRRTSNRYFIRDPDTEATPAPAAPRSAARASGPAARTGGKKGNRSPKQAANLAAGQSDRRPDLAEQAANLAGQEPSENHQEKDPLPPSVQQTQPGAEPGCSAHPTAKAANCRGCGTNTRARRDSAPPPPRADAVKARTALLLEEGAVRRKLVDDLEAAGKVEPARRAAREGIIRRPREGAAPPEVDI</sequence>
<reference evidence="2" key="1">
    <citation type="submission" date="2022-10" db="EMBL/GenBank/DDBJ databases">
        <title>The complete genomes of actinobacterial strains from the NBC collection.</title>
        <authorList>
            <person name="Joergensen T.S."/>
            <person name="Alvarez Arevalo M."/>
            <person name="Sterndorff E.B."/>
            <person name="Faurdal D."/>
            <person name="Vuksanovic O."/>
            <person name="Mourched A.-S."/>
            <person name="Charusanti P."/>
            <person name="Shaw S."/>
            <person name="Blin K."/>
            <person name="Weber T."/>
        </authorList>
    </citation>
    <scope>NUCLEOTIDE SEQUENCE</scope>
    <source>
        <strain evidence="2">NBC_00003</strain>
    </source>
</reference>
<dbReference type="SUPFAM" id="SSF46785">
    <property type="entry name" value="Winged helix' DNA-binding domain"/>
    <property type="match status" value="1"/>
</dbReference>
<accession>A0AAU2V793</accession>
<evidence type="ECO:0000256" key="1">
    <source>
        <dbReference type="SAM" id="MobiDB-lite"/>
    </source>
</evidence>
<name>A0AAU2V793_9ACTN</name>